<dbReference type="Gene3D" id="1.10.8.60">
    <property type="match status" value="1"/>
</dbReference>
<accession>A0AAV5SJC0</accession>
<dbReference type="GO" id="GO:0016887">
    <property type="term" value="F:ATP hydrolysis activity"/>
    <property type="evidence" value="ECO:0007669"/>
    <property type="project" value="InterPro"/>
</dbReference>
<comment type="similarity">
    <text evidence="1 6">Belongs to the AAA ATPase family.</text>
</comment>
<dbReference type="Proteomes" id="UP001432027">
    <property type="component" value="Unassembled WGS sequence"/>
</dbReference>
<comment type="catalytic activity">
    <reaction evidence="7">
        <text>ATP + H2O = ADP + phosphate + H(+)</text>
        <dbReference type="Rhea" id="RHEA:13065"/>
        <dbReference type="ChEBI" id="CHEBI:15377"/>
        <dbReference type="ChEBI" id="CHEBI:15378"/>
        <dbReference type="ChEBI" id="CHEBI:30616"/>
        <dbReference type="ChEBI" id="CHEBI:43474"/>
        <dbReference type="ChEBI" id="CHEBI:456216"/>
        <dbReference type="EC" id="3.6.4.6"/>
    </reaction>
</comment>
<keyword evidence="7" id="KW-0460">Magnesium</keyword>
<dbReference type="PANTHER" id="PTHR23078">
    <property type="entry name" value="VESICULAR-FUSION PROTEIN NSF"/>
    <property type="match status" value="1"/>
</dbReference>
<keyword evidence="2 7" id="KW-0813">Transport</keyword>
<evidence type="ECO:0000256" key="1">
    <source>
        <dbReference type="ARBA" id="ARBA00006914"/>
    </source>
</evidence>
<dbReference type="InterPro" id="IPR027417">
    <property type="entry name" value="P-loop_NTPase"/>
</dbReference>
<dbReference type="SUPFAM" id="SSF52540">
    <property type="entry name" value="P-loop containing nucleoside triphosphate hydrolases"/>
    <property type="match status" value="1"/>
</dbReference>
<dbReference type="InterPro" id="IPR003959">
    <property type="entry name" value="ATPase_AAA_core"/>
</dbReference>
<evidence type="ECO:0000313" key="10">
    <source>
        <dbReference type="Proteomes" id="UP001432027"/>
    </source>
</evidence>
<dbReference type="FunFam" id="3.40.50.300:FF:000154">
    <property type="entry name" value="Vesicle-fusing ATPase 1"/>
    <property type="match status" value="1"/>
</dbReference>
<comment type="subcellular location">
    <subcellularLocation>
        <location evidence="7">Cytoplasm</location>
    </subcellularLocation>
</comment>
<keyword evidence="4 6" id="KW-0067">ATP-binding</keyword>
<protein>
    <recommendedName>
        <fullName evidence="7">Vesicle-fusing ATPase</fullName>
        <ecNumber evidence="7">3.6.4.6</ecNumber>
    </recommendedName>
</protein>
<keyword evidence="7" id="KW-0479">Metal-binding</keyword>
<proteinExistence type="inferred from homology"/>
<feature type="non-terminal residue" evidence="9">
    <location>
        <position position="190"/>
    </location>
</feature>
<evidence type="ECO:0000256" key="5">
    <source>
        <dbReference type="ARBA" id="ARBA00022927"/>
    </source>
</evidence>
<comment type="cofactor">
    <cofactor evidence="7">
        <name>Mg(2+)</name>
        <dbReference type="ChEBI" id="CHEBI:18420"/>
    </cofactor>
    <text evidence="7">Binds 1 Mg(2+) ion per subunit.</text>
</comment>
<evidence type="ECO:0000259" key="8">
    <source>
        <dbReference type="SMART" id="SM00382"/>
    </source>
</evidence>
<evidence type="ECO:0000256" key="7">
    <source>
        <dbReference type="RuleBase" id="RU367045"/>
    </source>
</evidence>
<dbReference type="SMART" id="SM00382">
    <property type="entry name" value="AAA"/>
    <property type="match status" value="1"/>
</dbReference>
<dbReference type="GO" id="GO:0043001">
    <property type="term" value="P:Golgi to plasma membrane protein transport"/>
    <property type="evidence" value="ECO:0007669"/>
    <property type="project" value="TreeGrafter"/>
</dbReference>
<dbReference type="GO" id="GO:0005795">
    <property type="term" value="C:Golgi stack"/>
    <property type="evidence" value="ECO:0007669"/>
    <property type="project" value="TreeGrafter"/>
</dbReference>
<name>A0AAV5SJC0_9BILA</name>
<keyword evidence="7" id="KW-0378">Hydrolase</keyword>
<feature type="domain" description="AAA+ ATPase" evidence="8">
    <location>
        <begin position="6"/>
        <end position="151"/>
    </location>
</feature>
<keyword evidence="10" id="KW-1185">Reference proteome</keyword>
<sequence>MLGIKHVRGVLLYGPPSTGKSLIANKIGSMVNASSIKRVSGPEILDKAEKDQKKSVFDTTSKAAHMNFRNGAQFGLHVIIFDELDAICRKRGVGGGSVNDFIVNQLLSKMEGLEQLHNVLVIGTTNRKDMIDEALLRPGRFEVHMKINVPDETGRLQIFEIHTAKMRACNRLDDDVDLPLLAKKTKNYSG</sequence>
<dbReference type="PROSITE" id="PS00674">
    <property type="entry name" value="AAA"/>
    <property type="match status" value="1"/>
</dbReference>
<gene>
    <name evidence="9" type="ORF">PENTCL1PPCAC_5190</name>
</gene>
<evidence type="ECO:0000256" key="3">
    <source>
        <dbReference type="ARBA" id="ARBA00022741"/>
    </source>
</evidence>
<dbReference type="GO" id="GO:0006891">
    <property type="term" value="P:intra-Golgi vesicle-mediated transport"/>
    <property type="evidence" value="ECO:0007669"/>
    <property type="project" value="TreeGrafter"/>
</dbReference>
<dbReference type="InterPro" id="IPR039812">
    <property type="entry name" value="Vesicle-fus_ATPase"/>
</dbReference>
<evidence type="ECO:0000256" key="6">
    <source>
        <dbReference type="RuleBase" id="RU003651"/>
    </source>
</evidence>
<keyword evidence="7" id="KW-0963">Cytoplasm</keyword>
<comment type="function">
    <text evidence="7">Required for vesicle-mediated transport. Catalyzes the fusion of transport vesicles within the Golgi cisternae. Is also required for transport from the endoplasmic reticulum to the Golgi stack. Seems to function as a fusion protein required for the delivery of cargo proteins to all compartments of the Golgi stack independent of vesicle origin.</text>
</comment>
<organism evidence="9 10">
    <name type="scientific">Pristionchus entomophagus</name>
    <dbReference type="NCBI Taxonomy" id="358040"/>
    <lineage>
        <taxon>Eukaryota</taxon>
        <taxon>Metazoa</taxon>
        <taxon>Ecdysozoa</taxon>
        <taxon>Nematoda</taxon>
        <taxon>Chromadorea</taxon>
        <taxon>Rhabditida</taxon>
        <taxon>Rhabditina</taxon>
        <taxon>Diplogasteromorpha</taxon>
        <taxon>Diplogasteroidea</taxon>
        <taxon>Neodiplogasteridae</taxon>
        <taxon>Pristionchus</taxon>
    </lineage>
</organism>
<dbReference type="InterPro" id="IPR003593">
    <property type="entry name" value="AAA+_ATPase"/>
</dbReference>
<evidence type="ECO:0000313" key="9">
    <source>
        <dbReference type="EMBL" id="GMS83015.1"/>
    </source>
</evidence>
<evidence type="ECO:0000256" key="2">
    <source>
        <dbReference type="ARBA" id="ARBA00022448"/>
    </source>
</evidence>
<dbReference type="Pfam" id="PF00004">
    <property type="entry name" value="AAA"/>
    <property type="match status" value="1"/>
</dbReference>
<reference evidence="9" key="1">
    <citation type="submission" date="2023-10" db="EMBL/GenBank/DDBJ databases">
        <title>Genome assembly of Pristionchus species.</title>
        <authorList>
            <person name="Yoshida K."/>
            <person name="Sommer R.J."/>
        </authorList>
    </citation>
    <scope>NUCLEOTIDE SEQUENCE</scope>
    <source>
        <strain evidence="9">RS0144</strain>
    </source>
</reference>
<dbReference type="InterPro" id="IPR003960">
    <property type="entry name" value="ATPase_AAA_CS"/>
</dbReference>
<evidence type="ECO:0000256" key="4">
    <source>
        <dbReference type="ARBA" id="ARBA00022840"/>
    </source>
</evidence>
<dbReference type="GO" id="GO:0046872">
    <property type="term" value="F:metal ion binding"/>
    <property type="evidence" value="ECO:0007669"/>
    <property type="project" value="UniProtKB-UniRule"/>
</dbReference>
<dbReference type="GO" id="GO:0005524">
    <property type="term" value="F:ATP binding"/>
    <property type="evidence" value="ECO:0007669"/>
    <property type="project" value="UniProtKB-UniRule"/>
</dbReference>
<dbReference type="Gene3D" id="3.40.50.300">
    <property type="entry name" value="P-loop containing nucleotide triphosphate hydrolases"/>
    <property type="match status" value="1"/>
</dbReference>
<keyword evidence="7" id="KW-0931">ER-Golgi transport</keyword>
<dbReference type="EMBL" id="BTSX01000002">
    <property type="protein sequence ID" value="GMS83015.1"/>
    <property type="molecule type" value="Genomic_DNA"/>
</dbReference>
<dbReference type="AlphaFoldDB" id="A0AAV5SJC0"/>
<comment type="caution">
    <text evidence="9">The sequence shown here is derived from an EMBL/GenBank/DDBJ whole genome shotgun (WGS) entry which is preliminary data.</text>
</comment>
<dbReference type="PANTHER" id="PTHR23078:SF3">
    <property type="entry name" value="VESICLE-FUSING ATPASE"/>
    <property type="match status" value="1"/>
</dbReference>
<dbReference type="EC" id="3.6.4.6" evidence="7"/>
<keyword evidence="3 6" id="KW-0547">Nucleotide-binding</keyword>
<dbReference type="GO" id="GO:0035494">
    <property type="term" value="P:SNARE complex disassembly"/>
    <property type="evidence" value="ECO:0007669"/>
    <property type="project" value="InterPro"/>
</dbReference>
<keyword evidence="5 7" id="KW-0653">Protein transport</keyword>